<name>A0A1M6MKG3_9BACL</name>
<gene>
    <name evidence="1" type="ORF">SAMN05443507_10495</name>
</gene>
<dbReference type="AlphaFoldDB" id="A0A1M6MKG3"/>
<evidence type="ECO:0000313" key="1">
    <source>
        <dbReference type="EMBL" id="SHJ83959.1"/>
    </source>
</evidence>
<evidence type="ECO:0000313" key="2">
    <source>
        <dbReference type="Proteomes" id="UP000184016"/>
    </source>
</evidence>
<dbReference type="Proteomes" id="UP000184016">
    <property type="component" value="Unassembled WGS sequence"/>
</dbReference>
<dbReference type="EMBL" id="FRAF01000004">
    <property type="protein sequence ID" value="SHJ83959.1"/>
    <property type="molecule type" value="Genomic_DNA"/>
</dbReference>
<keyword evidence="2" id="KW-1185">Reference proteome</keyword>
<dbReference type="STRING" id="1830138.SAMN05443507_10495"/>
<protein>
    <submittedName>
        <fullName evidence="1">Uncharacterized protein</fullName>
    </submittedName>
</protein>
<organism evidence="1 2">
    <name type="scientific">Alicyclobacillus tolerans</name>
    <dbReference type="NCBI Taxonomy" id="90970"/>
    <lineage>
        <taxon>Bacteria</taxon>
        <taxon>Bacillati</taxon>
        <taxon>Bacillota</taxon>
        <taxon>Bacilli</taxon>
        <taxon>Bacillales</taxon>
        <taxon>Alicyclobacillaceae</taxon>
        <taxon>Alicyclobacillus</taxon>
    </lineage>
</organism>
<sequence>MHVLLYSLVWVSFLSSMVRLVFRWLFVSGGVDYDE</sequence>
<reference evidence="2" key="1">
    <citation type="submission" date="2016-11" db="EMBL/GenBank/DDBJ databases">
        <authorList>
            <person name="Varghese N."/>
            <person name="Submissions S."/>
        </authorList>
    </citation>
    <scope>NUCLEOTIDE SEQUENCE [LARGE SCALE GENOMIC DNA]</scope>
    <source>
        <strain evidence="2">USBA-503</strain>
    </source>
</reference>
<proteinExistence type="predicted"/>
<accession>A0A1M6MKG3</accession>